<sequence>MKDEVELDKNIKIKDVRKLQHYGLAVNCPSEVDIEKILEKIGNKPFLQEQIKPVQIKQQLSKCIVYGLEPETTKKEIEKALDLNISDLGDKYFKVLSPSKGEQERHTESSKPHCQSVTSLRSGKNY</sequence>
<comment type="caution">
    <text evidence="2">The sequence shown here is derived from an EMBL/GenBank/DDBJ whole genome shotgun (WGS) entry which is preliminary data.</text>
</comment>
<keyword evidence="3" id="KW-1185">Reference proteome</keyword>
<dbReference type="AlphaFoldDB" id="A0A4Y2ANZ6"/>
<gene>
    <name evidence="2" type="ORF">AVEN_83051_1</name>
</gene>
<feature type="region of interest" description="Disordered" evidence="1">
    <location>
        <begin position="99"/>
        <end position="126"/>
    </location>
</feature>
<name>A0A4Y2ANZ6_ARAVE</name>
<organism evidence="2 3">
    <name type="scientific">Araneus ventricosus</name>
    <name type="common">Orbweaver spider</name>
    <name type="synonym">Epeira ventricosa</name>
    <dbReference type="NCBI Taxonomy" id="182803"/>
    <lineage>
        <taxon>Eukaryota</taxon>
        <taxon>Metazoa</taxon>
        <taxon>Ecdysozoa</taxon>
        <taxon>Arthropoda</taxon>
        <taxon>Chelicerata</taxon>
        <taxon>Arachnida</taxon>
        <taxon>Araneae</taxon>
        <taxon>Araneomorphae</taxon>
        <taxon>Entelegynae</taxon>
        <taxon>Araneoidea</taxon>
        <taxon>Araneidae</taxon>
        <taxon>Araneus</taxon>
    </lineage>
</organism>
<feature type="compositionally biased region" description="Basic and acidic residues" evidence="1">
    <location>
        <begin position="101"/>
        <end position="111"/>
    </location>
</feature>
<reference evidence="2 3" key="1">
    <citation type="journal article" date="2019" name="Sci. Rep.">
        <title>Orb-weaving spider Araneus ventricosus genome elucidates the spidroin gene catalogue.</title>
        <authorList>
            <person name="Kono N."/>
            <person name="Nakamura H."/>
            <person name="Ohtoshi R."/>
            <person name="Moran D.A.P."/>
            <person name="Shinohara A."/>
            <person name="Yoshida Y."/>
            <person name="Fujiwara M."/>
            <person name="Mori M."/>
            <person name="Tomita M."/>
            <person name="Arakawa K."/>
        </authorList>
    </citation>
    <scope>NUCLEOTIDE SEQUENCE [LARGE SCALE GENOMIC DNA]</scope>
</reference>
<evidence type="ECO:0000256" key="1">
    <source>
        <dbReference type="SAM" id="MobiDB-lite"/>
    </source>
</evidence>
<evidence type="ECO:0000313" key="3">
    <source>
        <dbReference type="Proteomes" id="UP000499080"/>
    </source>
</evidence>
<dbReference type="Proteomes" id="UP000499080">
    <property type="component" value="Unassembled WGS sequence"/>
</dbReference>
<proteinExistence type="predicted"/>
<accession>A0A4Y2ANZ6</accession>
<protein>
    <submittedName>
        <fullName evidence="2">Uncharacterized protein</fullName>
    </submittedName>
</protein>
<dbReference type="OrthoDB" id="6626910at2759"/>
<evidence type="ECO:0000313" key="2">
    <source>
        <dbReference type="EMBL" id="GBL80955.1"/>
    </source>
</evidence>
<dbReference type="EMBL" id="BGPR01000024">
    <property type="protein sequence ID" value="GBL80955.1"/>
    <property type="molecule type" value="Genomic_DNA"/>
</dbReference>
<feature type="compositionally biased region" description="Polar residues" evidence="1">
    <location>
        <begin position="112"/>
        <end position="126"/>
    </location>
</feature>